<dbReference type="EMBL" id="KZ852065">
    <property type="protein sequence ID" value="RDH29793.1"/>
    <property type="molecule type" value="Genomic_DNA"/>
</dbReference>
<dbReference type="AlphaFoldDB" id="A0A3F3PSE9"/>
<evidence type="ECO:0000313" key="6">
    <source>
        <dbReference type="EMBL" id="RDH29793.1"/>
    </source>
</evidence>
<accession>A0A3F3PSE9</accession>
<evidence type="ECO:0000256" key="2">
    <source>
        <dbReference type="ARBA" id="ARBA00022857"/>
    </source>
</evidence>
<dbReference type="PRINTS" id="PR00080">
    <property type="entry name" value="SDRFAMILY"/>
</dbReference>
<dbReference type="RefSeq" id="XP_026622815.1">
    <property type="nucleotide sequence ID" value="XM_026772189.1"/>
</dbReference>
<reference evidence="6 7" key="1">
    <citation type="submission" date="2018-07" db="EMBL/GenBank/DDBJ databases">
        <title>The genomes of Aspergillus section Nigri reveals drivers in fungal speciation.</title>
        <authorList>
            <consortium name="DOE Joint Genome Institute"/>
            <person name="Vesth T.C."/>
            <person name="Nybo J."/>
            <person name="Theobald S."/>
            <person name="Brandl J."/>
            <person name="Frisvad J.C."/>
            <person name="Nielsen K.F."/>
            <person name="Lyhne E.K."/>
            <person name="Kogle M.E."/>
            <person name="Kuo A."/>
            <person name="Riley R."/>
            <person name="Clum A."/>
            <person name="Nolan M."/>
            <person name="Lipzen A."/>
            <person name="Salamov A."/>
            <person name="Henrissat B."/>
            <person name="Wiebenga A."/>
            <person name="De vries R.P."/>
            <person name="Grigoriev I.V."/>
            <person name="Mortensen U.H."/>
            <person name="Andersen M.R."/>
            <person name="Baker S.E."/>
        </authorList>
    </citation>
    <scope>NUCLEOTIDE SEQUENCE [LARGE SCALE GENOMIC DNA]</scope>
    <source>
        <strain evidence="6 7">CBS 139.54b</strain>
    </source>
</reference>
<dbReference type="PRINTS" id="PR00081">
    <property type="entry name" value="GDHRDH"/>
</dbReference>
<name>A0A3F3PSE9_9EURO</name>
<keyword evidence="3" id="KW-0560">Oxidoreductase</keyword>
<proteinExistence type="inferred from homology"/>
<comment type="similarity">
    <text evidence="1 4">Belongs to the short-chain dehydrogenases/reductases (SDR) family.</text>
</comment>
<evidence type="ECO:0000256" key="3">
    <source>
        <dbReference type="ARBA" id="ARBA00023002"/>
    </source>
</evidence>
<protein>
    <recommendedName>
        <fullName evidence="5">Ketoreductase domain-containing protein</fullName>
    </recommendedName>
</protein>
<dbReference type="SUPFAM" id="SSF51735">
    <property type="entry name" value="NAD(P)-binding Rossmann-fold domains"/>
    <property type="match status" value="1"/>
</dbReference>
<dbReference type="SMART" id="SM00822">
    <property type="entry name" value="PKS_KR"/>
    <property type="match status" value="1"/>
</dbReference>
<evidence type="ECO:0000256" key="1">
    <source>
        <dbReference type="ARBA" id="ARBA00006484"/>
    </source>
</evidence>
<dbReference type="Gene3D" id="3.40.50.720">
    <property type="entry name" value="NAD(P)-binding Rossmann-like Domain"/>
    <property type="match status" value="1"/>
</dbReference>
<dbReference type="InterPro" id="IPR020904">
    <property type="entry name" value="Sc_DH/Rdtase_CS"/>
</dbReference>
<dbReference type="GO" id="GO:0044550">
    <property type="term" value="P:secondary metabolite biosynthetic process"/>
    <property type="evidence" value="ECO:0007669"/>
    <property type="project" value="UniProtKB-ARBA"/>
</dbReference>
<sequence length="294" mass="31265">MTQQQQQQQTWLITGSSSGLGASLAIAALQAGHKVLATARNPTTASAQNPQIASLGGIWISLDVNDPSTPSKIESAINTHADGIIDVVVNNAGYSLLGSIEDMSESEIESQFSTNVYGPIRVLKGVLPFMRQRRAGTVVNISSSAGVDGAPGCAVYAGSKFALEGMTESLSKELHPFGIRVLLVEPGYFRTKFFSAFVQPAAGLTEDYVGTPVEAALKLIKSKDGNQEGDPEKAALRILEVVMGTGMAADITDKGFLRVVLGSDCWKRFSGKIEGVRENLEAMREIAHSTSFDE</sequence>
<evidence type="ECO:0000256" key="4">
    <source>
        <dbReference type="RuleBase" id="RU000363"/>
    </source>
</evidence>
<dbReference type="PROSITE" id="PS00061">
    <property type="entry name" value="ADH_SHORT"/>
    <property type="match status" value="1"/>
</dbReference>
<dbReference type="InterPro" id="IPR002347">
    <property type="entry name" value="SDR_fam"/>
</dbReference>
<evidence type="ECO:0000259" key="5">
    <source>
        <dbReference type="SMART" id="SM00822"/>
    </source>
</evidence>
<dbReference type="PANTHER" id="PTHR43976">
    <property type="entry name" value="SHORT CHAIN DEHYDROGENASE"/>
    <property type="match status" value="1"/>
</dbReference>
<dbReference type="Proteomes" id="UP000253729">
    <property type="component" value="Unassembled WGS sequence"/>
</dbReference>
<dbReference type="STRING" id="1341132.A0A3F3PSE9"/>
<dbReference type="Pfam" id="PF00106">
    <property type="entry name" value="adh_short"/>
    <property type="match status" value="1"/>
</dbReference>
<dbReference type="PANTHER" id="PTHR43976:SF16">
    <property type="entry name" value="SHORT-CHAIN DEHYDROGENASE_REDUCTASE FAMILY PROTEIN"/>
    <property type="match status" value="1"/>
</dbReference>
<keyword evidence="7" id="KW-1185">Reference proteome</keyword>
<keyword evidence="2" id="KW-0521">NADP</keyword>
<dbReference type="InterPro" id="IPR051911">
    <property type="entry name" value="SDR_oxidoreductase"/>
</dbReference>
<gene>
    <name evidence="6" type="ORF">BDQ94DRAFT_173549</name>
</gene>
<organism evidence="6 7">
    <name type="scientific">Aspergillus welwitschiae</name>
    <dbReference type="NCBI Taxonomy" id="1341132"/>
    <lineage>
        <taxon>Eukaryota</taxon>
        <taxon>Fungi</taxon>
        <taxon>Dikarya</taxon>
        <taxon>Ascomycota</taxon>
        <taxon>Pezizomycotina</taxon>
        <taxon>Eurotiomycetes</taxon>
        <taxon>Eurotiomycetidae</taxon>
        <taxon>Eurotiales</taxon>
        <taxon>Aspergillaceae</taxon>
        <taxon>Aspergillus</taxon>
        <taxon>Aspergillus subgen. Circumdati</taxon>
    </lineage>
</organism>
<dbReference type="InterPro" id="IPR036291">
    <property type="entry name" value="NAD(P)-bd_dom_sf"/>
</dbReference>
<dbReference type="InterPro" id="IPR057326">
    <property type="entry name" value="KR_dom"/>
</dbReference>
<feature type="domain" description="Ketoreductase" evidence="5">
    <location>
        <begin position="9"/>
        <end position="187"/>
    </location>
</feature>
<dbReference type="GeneID" id="38140545"/>
<evidence type="ECO:0000313" key="7">
    <source>
        <dbReference type="Proteomes" id="UP000253729"/>
    </source>
</evidence>
<dbReference type="GO" id="GO:0016491">
    <property type="term" value="F:oxidoreductase activity"/>
    <property type="evidence" value="ECO:0007669"/>
    <property type="project" value="UniProtKB-KW"/>
</dbReference>
<dbReference type="CDD" id="cd05374">
    <property type="entry name" value="17beta-HSD-like_SDR_c"/>
    <property type="match status" value="1"/>
</dbReference>